<keyword evidence="1" id="KW-0812">Transmembrane</keyword>
<dbReference type="SUPFAM" id="SSF53474">
    <property type="entry name" value="alpha/beta-Hydrolases"/>
    <property type="match status" value="1"/>
</dbReference>
<sequence length="390" mass="41737">MGLTSGGFFALVIVGVVLFPALTLLLWNRLPGPGPVRFGSRLGLILLSQSMAVLLAALWINNSFQLYYSWSDLMGNNGATGAIQAATPQVVKTTVAAKGGVKSDALPNFKLFTQVHGMQYGTEYQVAITGPQSKITGSVDVWLPSQYSESAYKNERFPVVELFPGTPGTPQTWLTAMQSPWVVSRQVASGEQRPVVLVAVSINVDGRHDPDCSNIPGGPQVATWLTQDVRNLITTSFRVTSSRDGWGMMGYSEGGLCASKLALQYPNLYSAAVSISGDDHPDGDLLKPGTTAYNENSPLWLLKHRKPANVALLLTGTEQDSDVASEAAAMANAVRSPTVVDTLISPRGGHNIGVWKSVEPQSFVWLSQHLTASNTTTYSALPEMLDSVIG</sequence>
<name>A0A941EAQ5_9ACTN</name>
<dbReference type="PANTHER" id="PTHR48098">
    <property type="entry name" value="ENTEROCHELIN ESTERASE-RELATED"/>
    <property type="match status" value="1"/>
</dbReference>
<organism evidence="2 3">
    <name type="scientific">Actinospica acidithermotolerans</name>
    <dbReference type="NCBI Taxonomy" id="2828514"/>
    <lineage>
        <taxon>Bacteria</taxon>
        <taxon>Bacillati</taxon>
        <taxon>Actinomycetota</taxon>
        <taxon>Actinomycetes</taxon>
        <taxon>Catenulisporales</taxon>
        <taxon>Actinospicaceae</taxon>
        <taxon>Actinospica</taxon>
    </lineage>
</organism>
<gene>
    <name evidence="2" type="ORF">KDK95_17245</name>
</gene>
<dbReference type="InterPro" id="IPR029058">
    <property type="entry name" value="AB_hydrolase_fold"/>
</dbReference>
<keyword evidence="1" id="KW-1133">Transmembrane helix</keyword>
<feature type="transmembrane region" description="Helical" evidence="1">
    <location>
        <begin position="6"/>
        <end position="27"/>
    </location>
</feature>
<dbReference type="InterPro" id="IPR050583">
    <property type="entry name" value="Mycobacterial_A85_antigen"/>
</dbReference>
<accession>A0A941EAQ5</accession>
<dbReference type="EMBL" id="JAGSOH010000048">
    <property type="protein sequence ID" value="MBR7828066.1"/>
    <property type="molecule type" value="Genomic_DNA"/>
</dbReference>
<feature type="transmembrane region" description="Helical" evidence="1">
    <location>
        <begin position="39"/>
        <end position="60"/>
    </location>
</feature>
<protein>
    <recommendedName>
        <fullName evidence="4">Esterase</fullName>
    </recommendedName>
</protein>
<dbReference type="Proteomes" id="UP000676325">
    <property type="component" value="Unassembled WGS sequence"/>
</dbReference>
<evidence type="ECO:0008006" key="4">
    <source>
        <dbReference type="Google" id="ProtNLM"/>
    </source>
</evidence>
<reference evidence="2" key="1">
    <citation type="submission" date="2021-04" db="EMBL/GenBank/DDBJ databases">
        <title>Genome based classification of Actinospica acidithermotolerans sp. nov., an actinobacterium isolated from an Indonesian hot spring.</title>
        <authorList>
            <person name="Kusuma A.B."/>
            <person name="Putra K.E."/>
            <person name="Nafisah S."/>
            <person name="Loh J."/>
            <person name="Nouioui I."/>
            <person name="Goodfellow M."/>
        </authorList>
    </citation>
    <scope>NUCLEOTIDE SEQUENCE</scope>
    <source>
        <strain evidence="2">MGRD01-02</strain>
    </source>
</reference>
<evidence type="ECO:0000256" key="1">
    <source>
        <dbReference type="SAM" id="Phobius"/>
    </source>
</evidence>
<dbReference type="RefSeq" id="WP_212519207.1">
    <property type="nucleotide sequence ID" value="NZ_JAGSOH010000048.1"/>
</dbReference>
<dbReference type="Gene3D" id="3.40.50.1820">
    <property type="entry name" value="alpha/beta hydrolase"/>
    <property type="match status" value="1"/>
</dbReference>
<proteinExistence type="predicted"/>
<dbReference type="InterPro" id="IPR000801">
    <property type="entry name" value="Esterase-like"/>
</dbReference>
<keyword evidence="3" id="KW-1185">Reference proteome</keyword>
<dbReference type="Pfam" id="PF00756">
    <property type="entry name" value="Esterase"/>
    <property type="match status" value="1"/>
</dbReference>
<comment type="caution">
    <text evidence="2">The sequence shown here is derived from an EMBL/GenBank/DDBJ whole genome shotgun (WGS) entry which is preliminary data.</text>
</comment>
<evidence type="ECO:0000313" key="3">
    <source>
        <dbReference type="Proteomes" id="UP000676325"/>
    </source>
</evidence>
<evidence type="ECO:0000313" key="2">
    <source>
        <dbReference type="EMBL" id="MBR7828066.1"/>
    </source>
</evidence>
<keyword evidence="1" id="KW-0472">Membrane</keyword>
<dbReference type="AlphaFoldDB" id="A0A941EAQ5"/>